<protein>
    <submittedName>
        <fullName evidence="2">Predicted protein</fullName>
    </submittedName>
</protein>
<organism evidence="2">
    <name type="scientific">Hordeum vulgare subsp. vulgare</name>
    <name type="common">Domesticated barley</name>
    <dbReference type="NCBI Taxonomy" id="112509"/>
    <lineage>
        <taxon>Eukaryota</taxon>
        <taxon>Viridiplantae</taxon>
        <taxon>Streptophyta</taxon>
        <taxon>Embryophyta</taxon>
        <taxon>Tracheophyta</taxon>
        <taxon>Spermatophyta</taxon>
        <taxon>Magnoliopsida</taxon>
        <taxon>Liliopsida</taxon>
        <taxon>Poales</taxon>
        <taxon>Poaceae</taxon>
        <taxon>BOP clade</taxon>
        <taxon>Pooideae</taxon>
        <taxon>Triticodae</taxon>
        <taxon>Triticeae</taxon>
        <taxon>Hordeinae</taxon>
        <taxon>Hordeum</taxon>
    </lineage>
</organism>
<keyword evidence="1" id="KW-0732">Signal</keyword>
<accession>F2DUZ7</accession>
<feature type="chain" id="PRO_5003277576" evidence="1">
    <location>
        <begin position="21"/>
        <end position="234"/>
    </location>
</feature>
<dbReference type="AlphaFoldDB" id="F2DUZ7"/>
<proteinExistence type="evidence at transcript level"/>
<dbReference type="EMBL" id="AK367715">
    <property type="protein sequence ID" value="BAJ98918.1"/>
    <property type="molecule type" value="mRNA"/>
</dbReference>
<feature type="signal peptide" evidence="1">
    <location>
        <begin position="1"/>
        <end position="20"/>
    </location>
</feature>
<evidence type="ECO:0000313" key="2">
    <source>
        <dbReference type="EMBL" id="BAJ98918.1"/>
    </source>
</evidence>
<name>F2DUZ7_HORVV</name>
<reference evidence="2" key="1">
    <citation type="journal article" date="2011" name="Plant Physiol.">
        <title>Comprehensive sequence analysis of 24,783 barley full-length cDNAs derived from 12 clone libraries.</title>
        <authorList>
            <person name="Matsumoto T."/>
            <person name="Tanaka T."/>
            <person name="Sakai H."/>
            <person name="Amano N."/>
            <person name="Kanamori H."/>
            <person name="Kurita K."/>
            <person name="Kikuta A."/>
            <person name="Kamiya K."/>
            <person name="Yamamoto M."/>
            <person name="Ikawa H."/>
            <person name="Fujii N."/>
            <person name="Hori K."/>
            <person name="Itoh T."/>
            <person name="Sato K."/>
        </authorList>
    </citation>
    <scope>NUCLEOTIDE SEQUENCE</scope>
    <source>
        <tissue evidence="2">Shoot and root</tissue>
    </source>
</reference>
<sequence length="234" mass="25991">MKVSVLALLLLASAAVQCYAATAAARGAEDPCPNFFEKPSGFLPINRLGQHPLSDAQVSAILHAQEQCVEAARNKFAVDVAYDKKLTTGHVDKDAEIRAMDTAFLCARSKCFEFGEAYFYHHEIAQKMLRLPARLAQCSANIKMMAGFELPDALFEKAHKPADYAAACQMMKALSFWHKDCDVLSLDTKKLLKKKVEEHKPTYVQKCMAKNFCPSVRIPELKVYCEAVVKAAGW</sequence>
<evidence type="ECO:0000256" key="1">
    <source>
        <dbReference type="SAM" id="SignalP"/>
    </source>
</evidence>